<evidence type="ECO:0000259" key="2">
    <source>
        <dbReference type="Pfam" id="PF12671"/>
    </source>
</evidence>
<keyword evidence="1" id="KW-0472">Membrane</keyword>
<dbReference type="InterPro" id="IPR024301">
    <property type="entry name" value="Amidase_6"/>
</dbReference>
<feature type="transmembrane region" description="Helical" evidence="1">
    <location>
        <begin position="28"/>
        <end position="48"/>
    </location>
</feature>
<dbReference type="PANTHER" id="PTHR40032:SF1">
    <property type="entry name" value="EXPORTED PROTEIN"/>
    <property type="match status" value="1"/>
</dbReference>
<feature type="domain" description="Putative amidase" evidence="2">
    <location>
        <begin position="255"/>
        <end position="388"/>
    </location>
</feature>
<dbReference type="EMBL" id="JPYA02000004">
    <property type="protein sequence ID" value="MEB3752042.1"/>
    <property type="molecule type" value="Genomic_DNA"/>
</dbReference>
<evidence type="ECO:0000313" key="4">
    <source>
        <dbReference type="Proteomes" id="UP000029267"/>
    </source>
</evidence>
<keyword evidence="1" id="KW-1133">Transmembrane helix</keyword>
<dbReference type="Pfam" id="PF12671">
    <property type="entry name" value="Amidase_6"/>
    <property type="match status" value="1"/>
</dbReference>
<evidence type="ECO:0000256" key="1">
    <source>
        <dbReference type="SAM" id="Phobius"/>
    </source>
</evidence>
<name>A0ABU6BJJ8_9BACL</name>
<keyword evidence="1" id="KW-0812">Transmembrane</keyword>
<evidence type="ECO:0000313" key="3">
    <source>
        <dbReference type="EMBL" id="MEB3752042.1"/>
    </source>
</evidence>
<sequence>MSPKGSPVCLLGHGNYCNERCSSTVFKYLLVVPIVFLLFFNYFNIYVANAKQLNYNYQYIERIIKDYMDRQYSSLQDSKVSNFDDIVADKYLLDILKETIQYKIDFYSEINKKVLGYKLSISNIETKLENGRIVAHILSNTELTFQKDEFEPYTYLEEIEHIIVIENIKDAWKITKDIYDELGAPNESAINDLNYNKNFYDMFKKNKIPVKEKAKLSKKLQDSISQYSVDETQNRTSLASTQMFYSTAIESTSLDKAVEYARKWALSYNPEYKKYDNDCTNFVSQILYAAGFKTDSTWKPYTNAWIQVEAFHDYLVDKKGFNSYEYSSGDEAGNAANNATVGDVIQFYNITKLRYSHTVYATKRVWRSERGTYDILYCGHSSARLDYSLIDAFESSSYYTRLRVIKIYYGPLIA</sequence>
<dbReference type="PANTHER" id="PTHR40032">
    <property type="entry name" value="EXPORTED PROTEIN-RELATED"/>
    <property type="match status" value="1"/>
</dbReference>
<proteinExistence type="predicted"/>
<dbReference type="Proteomes" id="UP000029267">
    <property type="component" value="Unassembled WGS sequence"/>
</dbReference>
<reference evidence="3 4" key="1">
    <citation type="journal article" date="2014" name="Genome Announc.">
        <title>Draft Genome Sequence of Geobacillus icigianus Strain G1w1T Isolated from Hot Springs in the Valley of Geysers, Kamchatka (Russian Federation).</title>
        <authorList>
            <person name="Bryanskaya A.V."/>
            <person name="Rozanov A.S."/>
            <person name="Logacheva M.D."/>
            <person name="Kotenko A.V."/>
            <person name="Peltek S.E."/>
        </authorList>
    </citation>
    <scope>NUCLEOTIDE SEQUENCE [LARGE SCALE GENOMIC DNA]</scope>
    <source>
        <strain evidence="3 4">G1w1</strain>
    </source>
</reference>
<organism evidence="3 4">
    <name type="scientific">Geobacillus icigianus</name>
    <dbReference type="NCBI Taxonomy" id="1430331"/>
    <lineage>
        <taxon>Bacteria</taxon>
        <taxon>Bacillati</taxon>
        <taxon>Bacillota</taxon>
        <taxon>Bacilli</taxon>
        <taxon>Bacillales</taxon>
        <taxon>Anoxybacillaceae</taxon>
        <taxon>Geobacillus</taxon>
    </lineage>
</organism>
<comment type="caution">
    <text evidence="3">The sequence shown here is derived from an EMBL/GenBank/DDBJ whole genome shotgun (WGS) entry which is preliminary data.</text>
</comment>
<keyword evidence="4" id="KW-1185">Reference proteome</keyword>
<accession>A0ABU6BJJ8</accession>
<protein>
    <recommendedName>
        <fullName evidence="2">Putative amidase domain-containing protein</fullName>
    </recommendedName>
</protein>
<gene>
    <name evidence="3" type="ORF">EP10_002914</name>
</gene>